<dbReference type="EMBL" id="CAJMXA010003548">
    <property type="protein sequence ID" value="CAE6502273.1"/>
    <property type="molecule type" value="Genomic_DNA"/>
</dbReference>
<dbReference type="InterPro" id="IPR011009">
    <property type="entry name" value="Kinase-like_dom_sf"/>
</dbReference>
<dbReference type="InterPro" id="IPR051681">
    <property type="entry name" value="Ser/Thr_Kinases-Pseudokinases"/>
</dbReference>
<dbReference type="PROSITE" id="PS00108">
    <property type="entry name" value="PROTEIN_KINASE_ST"/>
    <property type="match status" value="1"/>
</dbReference>
<comment type="caution">
    <text evidence="3">The sequence shown here is derived from an EMBL/GenBank/DDBJ whole genome shotgun (WGS) entry which is preliminary data.</text>
</comment>
<evidence type="ECO:0000256" key="1">
    <source>
        <dbReference type="SAM" id="MobiDB-lite"/>
    </source>
</evidence>
<gene>
    <name evidence="3" type="ORF">RDB_LOCUS114148</name>
</gene>
<dbReference type="Pfam" id="PF07714">
    <property type="entry name" value="PK_Tyr_Ser-Thr"/>
    <property type="match status" value="1"/>
</dbReference>
<evidence type="ECO:0000259" key="2">
    <source>
        <dbReference type="PROSITE" id="PS50011"/>
    </source>
</evidence>
<feature type="compositionally biased region" description="Polar residues" evidence="1">
    <location>
        <begin position="351"/>
        <end position="371"/>
    </location>
</feature>
<evidence type="ECO:0000313" key="3">
    <source>
        <dbReference type="EMBL" id="CAE6502273.1"/>
    </source>
</evidence>
<dbReference type="GO" id="GO:0005524">
    <property type="term" value="F:ATP binding"/>
    <property type="evidence" value="ECO:0007669"/>
    <property type="project" value="InterPro"/>
</dbReference>
<dbReference type="SMART" id="SM00220">
    <property type="entry name" value="S_TKc"/>
    <property type="match status" value="1"/>
</dbReference>
<feature type="region of interest" description="Disordered" evidence="1">
    <location>
        <begin position="216"/>
        <end position="240"/>
    </location>
</feature>
<sequence>MTILTTMEGEDIHLDEVLGQGPSHPETENTIQCQRAERKRPQETRQTEQEAHKDRETWETNLVIEGDDELRRSFAQSLTSKKRSGMPAAPQTHLPGMDKFPGSSSDYKQGVIKKEIRGNLIVDLHGTPVDRPEVASLPTEPLGEKWDKPPRTEVQQPKNSDDPLFSTEKASESEREQAALARGVQKLRISVAAEAEECSSATTTCMLATIESECGETREKHEDSQGNGGHQRAKSQTTQLQCKASEHAILRVMQEKVYKARLAIKTSSPVDYPGGRTHSPSGRLSAKDLLSPLLPRACTPGSAKTPTSDHAYTPDPRSHSPLTPSQPTLRPADRPGSASLDGVSPKWFKSGSATTPNMPHVNASASLVSFTHEQEAPPASAKPSRTTTVNPDRHPRIYIIPNQSRTCAEDATMEESARWSIEATVETNLPSKSATADTSINEIIANSELEREAPESNSSGPRTEPVPISREMTASEVVSHLVSHGCQDLTDAMNHATFSEHPFSIGGFSDVYRGHLPGAAHSEVAVKALRISISSDIETPKHLKAGSISAMVSPWMGQGDLPHYLKNTPGVDRFNLCVQLCDGLSYLHEVGIVHGDLKGSNVLISDDGTPVLSDFGNSFLADSTIKFTGTSRTASLTVRWSAPELIGESDEQSKPADVYALAMTIYEVMAGTIPYHGKAERQILLILVRKWEPPERPGGIAVGHKDGDRLWDLLNLCWSFEPTMRPSAGEVATILREAFPSGFR</sequence>
<reference evidence="3" key="1">
    <citation type="submission" date="2021-01" db="EMBL/GenBank/DDBJ databases">
        <authorList>
            <person name="Kaushik A."/>
        </authorList>
    </citation>
    <scope>NUCLEOTIDE SEQUENCE</scope>
    <source>
        <strain evidence="3">AG6-10EEA</strain>
    </source>
</reference>
<feature type="region of interest" description="Disordered" evidence="1">
    <location>
        <begin position="293"/>
        <end position="393"/>
    </location>
</feature>
<feature type="domain" description="Protein kinase" evidence="2">
    <location>
        <begin position="419"/>
        <end position="739"/>
    </location>
</feature>
<dbReference type="PANTHER" id="PTHR44329">
    <property type="entry name" value="SERINE/THREONINE-PROTEIN KINASE TNNI3K-RELATED"/>
    <property type="match status" value="1"/>
</dbReference>
<organism evidence="3 4">
    <name type="scientific">Rhizoctonia solani</name>
    <dbReference type="NCBI Taxonomy" id="456999"/>
    <lineage>
        <taxon>Eukaryota</taxon>
        <taxon>Fungi</taxon>
        <taxon>Dikarya</taxon>
        <taxon>Basidiomycota</taxon>
        <taxon>Agaricomycotina</taxon>
        <taxon>Agaricomycetes</taxon>
        <taxon>Cantharellales</taxon>
        <taxon>Ceratobasidiaceae</taxon>
        <taxon>Rhizoctonia</taxon>
    </lineage>
</organism>
<dbReference type="GO" id="GO:0004674">
    <property type="term" value="F:protein serine/threonine kinase activity"/>
    <property type="evidence" value="ECO:0007669"/>
    <property type="project" value="TreeGrafter"/>
</dbReference>
<feature type="region of interest" description="Disordered" evidence="1">
    <location>
        <begin position="129"/>
        <end position="175"/>
    </location>
</feature>
<feature type="region of interest" description="Disordered" evidence="1">
    <location>
        <begin position="446"/>
        <end position="467"/>
    </location>
</feature>
<accession>A0A8H3D324</accession>
<feature type="region of interest" description="Disordered" evidence="1">
    <location>
        <begin position="77"/>
        <end position="106"/>
    </location>
</feature>
<dbReference type="InterPro" id="IPR001245">
    <property type="entry name" value="Ser-Thr/Tyr_kinase_cat_dom"/>
</dbReference>
<dbReference type="PANTHER" id="PTHR44329:SF214">
    <property type="entry name" value="PROTEIN KINASE DOMAIN-CONTAINING PROTEIN"/>
    <property type="match status" value="1"/>
</dbReference>
<dbReference type="PROSITE" id="PS50011">
    <property type="entry name" value="PROTEIN_KINASE_DOM"/>
    <property type="match status" value="1"/>
</dbReference>
<feature type="region of interest" description="Disordered" evidence="1">
    <location>
        <begin position="1"/>
        <end position="58"/>
    </location>
</feature>
<dbReference type="Gene3D" id="1.10.510.10">
    <property type="entry name" value="Transferase(Phosphotransferase) domain 1"/>
    <property type="match status" value="1"/>
</dbReference>
<dbReference type="AlphaFoldDB" id="A0A8H3D324"/>
<dbReference type="Proteomes" id="UP000663853">
    <property type="component" value="Unassembled WGS sequence"/>
</dbReference>
<dbReference type="InterPro" id="IPR008271">
    <property type="entry name" value="Ser/Thr_kinase_AS"/>
</dbReference>
<dbReference type="SUPFAM" id="SSF56112">
    <property type="entry name" value="Protein kinase-like (PK-like)"/>
    <property type="match status" value="1"/>
</dbReference>
<name>A0A8H3D324_9AGAM</name>
<feature type="region of interest" description="Disordered" evidence="1">
    <location>
        <begin position="267"/>
        <end position="286"/>
    </location>
</feature>
<feature type="compositionally biased region" description="Basic and acidic residues" evidence="1">
    <location>
        <begin position="142"/>
        <end position="151"/>
    </location>
</feature>
<proteinExistence type="predicted"/>
<protein>
    <recommendedName>
        <fullName evidence="2">Protein kinase domain-containing protein</fullName>
    </recommendedName>
</protein>
<feature type="compositionally biased region" description="Basic and acidic residues" evidence="1">
    <location>
        <begin position="35"/>
        <end position="58"/>
    </location>
</feature>
<dbReference type="InterPro" id="IPR000719">
    <property type="entry name" value="Prot_kinase_dom"/>
</dbReference>
<evidence type="ECO:0000313" key="4">
    <source>
        <dbReference type="Proteomes" id="UP000663853"/>
    </source>
</evidence>